<dbReference type="RefSeq" id="WP_073255890.1">
    <property type="nucleotide sequence ID" value="NZ_FRCR01000005.1"/>
</dbReference>
<dbReference type="OrthoDB" id="9780120at2"/>
<protein>
    <submittedName>
        <fullName evidence="2">Predicted nucleotide-binding protein, sugar kinase/HSP70/actin superfamily</fullName>
    </submittedName>
</protein>
<gene>
    <name evidence="2" type="ORF">SAMN05660826_01116</name>
</gene>
<dbReference type="EMBL" id="FRCR01000005">
    <property type="protein sequence ID" value="SHM46609.1"/>
    <property type="molecule type" value="Genomic_DNA"/>
</dbReference>
<dbReference type="PANTHER" id="PTHR32329">
    <property type="entry name" value="BIFUNCTIONAL PROTEIN [INCLUDES 2-HYDROXYACYL-COA DEHYDRATASE (N-TER) AND ITS ACTIVATOR DOMAIN (C_TERM)-RELATED"/>
    <property type="match status" value="1"/>
</dbReference>
<keyword evidence="2" id="KW-0808">Transferase</keyword>
<evidence type="ECO:0000313" key="3">
    <source>
        <dbReference type="Proteomes" id="UP000184375"/>
    </source>
</evidence>
<feature type="domain" description="DUF2229" evidence="1">
    <location>
        <begin position="2"/>
        <end position="213"/>
    </location>
</feature>
<keyword evidence="3" id="KW-1185">Reference proteome</keyword>
<sequence length="318" mass="36247">MKIGVPRALAYYAYYPFINTFFEELGLEVVVSDPTSKEIIDEGVEDAVADACVPVKLFHGHVKNLMGRVDYIFVPRLVKVNSEATFCPKFLGLPDMLVCSLENLNNMLEVRIDIAKGKRQLFSLCLSVARKFNKSFFKAWNAYRKAKESLEKYKLDFLKGAIPPLGIGVQEKKAEIKLGVVGYPYLLYDPYVSLDVIGKLIKMGAYVVTPEMVTETEKRKYARRLRKMLFWTFSNSVLRTAFHFMETKLVDGIIHVTAFGCGPDFIVDKIMELEAREKNVPFLTVAFDEHTGQEGVNTRLEAFVDMLKRRKLKEAILV</sequence>
<accession>A0A1M7J0Q4</accession>
<dbReference type="AlphaFoldDB" id="A0A1M7J0Q4"/>
<proteinExistence type="predicted"/>
<organism evidence="2 3">
    <name type="scientific">Caldanaerovirga acetigignens</name>
    <dbReference type="NCBI Taxonomy" id="447595"/>
    <lineage>
        <taxon>Bacteria</taxon>
        <taxon>Bacillati</taxon>
        <taxon>Bacillota</taxon>
        <taxon>Clostridia</taxon>
        <taxon>Thermosediminibacterales</taxon>
        <taxon>Thermosediminibacteraceae</taxon>
        <taxon>Caldanaerovirga</taxon>
    </lineage>
</organism>
<dbReference type="Pfam" id="PF06050">
    <property type="entry name" value="HGD-D"/>
    <property type="match status" value="1"/>
</dbReference>
<dbReference type="Gene3D" id="3.40.50.11900">
    <property type="match status" value="1"/>
</dbReference>
<dbReference type="Pfam" id="PF09989">
    <property type="entry name" value="DUF2229"/>
    <property type="match status" value="1"/>
</dbReference>
<dbReference type="PANTHER" id="PTHR32329:SF2">
    <property type="entry name" value="BIFUNCTIONAL PROTEIN [INCLUDES 2-HYDROXYACYL-COA DEHYDRATASE (N-TER) AND ITS ACTIVATOR DOMAIN (C_TERM)"/>
    <property type="match status" value="1"/>
</dbReference>
<reference evidence="3" key="1">
    <citation type="submission" date="2016-11" db="EMBL/GenBank/DDBJ databases">
        <authorList>
            <person name="Varghese N."/>
            <person name="Submissions S."/>
        </authorList>
    </citation>
    <scope>NUCLEOTIDE SEQUENCE [LARGE SCALE GENOMIC DNA]</scope>
    <source>
        <strain evidence="3">DSM 18802</strain>
    </source>
</reference>
<name>A0A1M7J0Q4_9FIRM</name>
<dbReference type="GO" id="GO:0016301">
    <property type="term" value="F:kinase activity"/>
    <property type="evidence" value="ECO:0007669"/>
    <property type="project" value="UniProtKB-KW"/>
</dbReference>
<dbReference type="InterPro" id="IPR051805">
    <property type="entry name" value="Dehydratase_Activator_Redct"/>
</dbReference>
<evidence type="ECO:0000313" key="2">
    <source>
        <dbReference type="EMBL" id="SHM46609.1"/>
    </source>
</evidence>
<dbReference type="InterPro" id="IPR018709">
    <property type="entry name" value="CoA_activase_DUF2229"/>
</dbReference>
<dbReference type="STRING" id="447595.SAMN05660826_01116"/>
<dbReference type="Proteomes" id="UP000184375">
    <property type="component" value="Unassembled WGS sequence"/>
</dbReference>
<keyword evidence="2" id="KW-0418">Kinase</keyword>
<evidence type="ECO:0000259" key="1">
    <source>
        <dbReference type="Pfam" id="PF09989"/>
    </source>
</evidence>
<dbReference type="InterPro" id="IPR010327">
    <property type="entry name" value="FldB/FldC_alpha/beta"/>
</dbReference>